<dbReference type="KEGG" id="sla:SERLADRAFT_465343"/>
<protein>
    <submittedName>
        <fullName evidence="3">Polysaccharide lyase family 14 protein</fullName>
    </submittedName>
</protein>
<name>F8NV78_SERL9</name>
<feature type="domain" description="Polysaccharide lyase 14" evidence="2">
    <location>
        <begin position="95"/>
        <end position="304"/>
    </location>
</feature>
<organism>
    <name type="scientific">Serpula lacrymans var. lacrymans (strain S7.9)</name>
    <name type="common">Dry rot fungus</name>
    <dbReference type="NCBI Taxonomy" id="578457"/>
    <lineage>
        <taxon>Eukaryota</taxon>
        <taxon>Fungi</taxon>
        <taxon>Dikarya</taxon>
        <taxon>Basidiomycota</taxon>
        <taxon>Agaricomycotina</taxon>
        <taxon>Agaricomycetes</taxon>
        <taxon>Agaricomycetidae</taxon>
        <taxon>Boletales</taxon>
        <taxon>Coniophorineae</taxon>
        <taxon>Serpulaceae</taxon>
        <taxon>Serpula</taxon>
    </lineage>
</organism>
<gene>
    <name evidence="3" type="ORF">SERLADRAFT_465343</name>
</gene>
<keyword evidence="3" id="KW-0456">Lyase</keyword>
<dbReference type="Gene3D" id="2.60.120.200">
    <property type="match status" value="1"/>
</dbReference>
<dbReference type="HOGENOM" id="CLU_049744_2_0_1"/>
<dbReference type="Pfam" id="PF21294">
    <property type="entry name" value="Polysacc_lyase_14"/>
    <property type="match status" value="1"/>
</dbReference>
<proteinExistence type="predicted"/>
<dbReference type="AlphaFoldDB" id="F8NV78"/>
<keyword evidence="1" id="KW-0732">Signal</keyword>
<accession>F8NV78</accession>
<evidence type="ECO:0000259" key="2">
    <source>
        <dbReference type="Pfam" id="PF21294"/>
    </source>
</evidence>
<dbReference type="GO" id="GO:0016829">
    <property type="term" value="F:lyase activity"/>
    <property type="evidence" value="ECO:0007669"/>
    <property type="project" value="UniProtKB-KW"/>
</dbReference>
<dbReference type="RefSeq" id="XP_007317462.1">
    <property type="nucleotide sequence ID" value="XM_007317400.1"/>
</dbReference>
<dbReference type="InterPro" id="IPR048958">
    <property type="entry name" value="Polysacc_lyase_14"/>
</dbReference>
<dbReference type="Proteomes" id="UP000008064">
    <property type="component" value="Unassembled WGS sequence"/>
</dbReference>
<evidence type="ECO:0000313" key="3">
    <source>
        <dbReference type="EMBL" id="EGO25340.1"/>
    </source>
</evidence>
<dbReference type="PANTHER" id="PTHR40124:SF1">
    <property type="entry name" value="DISAGGREGATASE RELATED REPEAT PROTEIN"/>
    <property type="match status" value="1"/>
</dbReference>
<feature type="signal peptide" evidence="1">
    <location>
        <begin position="1"/>
        <end position="24"/>
    </location>
</feature>
<feature type="chain" id="PRO_5003381814" evidence="1">
    <location>
        <begin position="25"/>
        <end position="349"/>
    </location>
</feature>
<dbReference type="PANTHER" id="PTHR40124">
    <property type="match status" value="1"/>
</dbReference>
<sequence length="349" mass="37305">MLPSSIIASIGLLWLKSLPVVTSALTPAASLATQYAMTTSTSMSFPTATQSASDALSFVTSQWSLSKGNVQDGANDIAFVSDPFPNSPVPGSTGNETGPVLQITYPQGSYSHNTGGAQWYSLWNTSDGSTFDSMILSYEIAFDSNFNWVQGGKLPGLRGGPDVFDCSGGNQPNGSDCFSARLMWRKNGAGEVYTYMLTPNNICGDDSITCNSDFGVSIDRGAFGFVSGQWSRVTLVVQLNNPPNVANGNIMLFFNDVQGISQGSLQLRGSTDINIGGLYFSTFFGGSDSSWATPQTTHTYFRNFQMWGSSSPSNLTGQKVSGASHNLVEGCSWTFVWFFALGLMLLFGL</sequence>
<evidence type="ECO:0000256" key="1">
    <source>
        <dbReference type="SAM" id="SignalP"/>
    </source>
</evidence>
<reference evidence="3" key="1">
    <citation type="submission" date="2011-04" db="EMBL/GenBank/DDBJ databases">
        <title>Evolution of plant cell wall degrading machinery underlies the functional diversity of forest fungi.</title>
        <authorList>
            <consortium name="US DOE Joint Genome Institute (JGI-PGF)"/>
            <person name="Eastwood D.C."/>
            <person name="Floudas D."/>
            <person name="Binder M."/>
            <person name="Majcherczyk A."/>
            <person name="Schneider P."/>
            <person name="Aerts A."/>
            <person name="Asiegbu F.O."/>
            <person name="Baker S.E."/>
            <person name="Barry K."/>
            <person name="Bendiksby M."/>
            <person name="Blumentritt M."/>
            <person name="Coutinho P.M."/>
            <person name="Cullen D."/>
            <person name="Cullen D."/>
            <person name="Gathman A."/>
            <person name="Goodell B."/>
            <person name="Henrissat B."/>
            <person name="Ihrmark K."/>
            <person name="Kauserud H."/>
            <person name="Kohler A."/>
            <person name="LaButti K."/>
            <person name="Lapidus A."/>
            <person name="Lavin J.L."/>
            <person name="Lee Y.-H."/>
            <person name="Lindquist E."/>
            <person name="Lilly W."/>
            <person name="Lucas S."/>
            <person name="Morin E."/>
            <person name="Murat C."/>
            <person name="Oguiza J.A."/>
            <person name="Park J."/>
            <person name="Pisabarro A.G."/>
            <person name="Riley R."/>
            <person name="Rosling A."/>
            <person name="Salamov A."/>
            <person name="Schmidt O."/>
            <person name="Schmutz J."/>
            <person name="Skrede I."/>
            <person name="Stenlid J."/>
            <person name="Wiebenga A."/>
            <person name="Xie X."/>
            <person name="Kues U."/>
            <person name="Hibbett D.S."/>
            <person name="Hoffmeister D."/>
            <person name="Hogberg N."/>
            <person name="Martin F."/>
            <person name="Grigoriev I.V."/>
            <person name="Watkinson S.C."/>
        </authorList>
    </citation>
    <scope>NUCLEOTIDE SEQUENCE</scope>
    <source>
        <strain evidence="3">S7.9</strain>
    </source>
</reference>
<dbReference type="GeneID" id="18818879"/>
<dbReference type="EMBL" id="GL945433">
    <property type="protein sequence ID" value="EGO25340.1"/>
    <property type="molecule type" value="Genomic_DNA"/>
</dbReference>
<dbReference type="OrthoDB" id="2395160at2759"/>